<dbReference type="Pfam" id="PF04082">
    <property type="entry name" value="Fungal_trans"/>
    <property type="match status" value="1"/>
</dbReference>
<dbReference type="Proteomes" id="UP000002668">
    <property type="component" value="Genome"/>
</dbReference>
<evidence type="ECO:0000256" key="1">
    <source>
        <dbReference type="ARBA" id="ARBA00023242"/>
    </source>
</evidence>
<feature type="region of interest" description="Disordered" evidence="2">
    <location>
        <begin position="413"/>
        <end position="475"/>
    </location>
</feature>
<feature type="domain" description="Xylanolytic transcriptional activator regulatory" evidence="3">
    <location>
        <begin position="76"/>
        <end position="149"/>
    </location>
</feature>
<accession>E5ACY6</accession>
<dbReference type="PANTHER" id="PTHR47654">
    <property type="entry name" value="ZN(II)2CYS6 TRANSCRIPTION FACTOR (EUROFUNG)-RELATED"/>
    <property type="match status" value="1"/>
</dbReference>
<keyword evidence="1" id="KW-0539">Nucleus</keyword>
<evidence type="ECO:0000313" key="4">
    <source>
        <dbReference type="EMBL" id="CBY02338.1"/>
    </source>
</evidence>
<dbReference type="OrthoDB" id="5296287at2759"/>
<dbReference type="CDD" id="cd12148">
    <property type="entry name" value="fungal_TF_MHR"/>
    <property type="match status" value="1"/>
</dbReference>
<proteinExistence type="predicted"/>
<dbReference type="PANTHER" id="PTHR47654:SF5">
    <property type="entry name" value="TRANSCRIPTION FACTOR DOMAIN-CONTAINING PROTEIN"/>
    <property type="match status" value="1"/>
</dbReference>
<name>E5ACY6_LEPMJ</name>
<feature type="compositionally biased region" description="Polar residues" evidence="2">
    <location>
        <begin position="439"/>
        <end position="451"/>
    </location>
</feature>
<feature type="region of interest" description="Disordered" evidence="2">
    <location>
        <begin position="150"/>
        <end position="176"/>
    </location>
</feature>
<dbReference type="HOGENOM" id="CLU_036525_0_0_1"/>
<dbReference type="GO" id="GO:0003677">
    <property type="term" value="F:DNA binding"/>
    <property type="evidence" value="ECO:0007669"/>
    <property type="project" value="InterPro"/>
</dbReference>
<dbReference type="GO" id="GO:0006351">
    <property type="term" value="P:DNA-templated transcription"/>
    <property type="evidence" value="ECO:0007669"/>
    <property type="project" value="InterPro"/>
</dbReference>
<reference evidence="5" key="1">
    <citation type="journal article" date="2011" name="Nat. Commun.">
        <title>Effector diversification within compartments of the Leptosphaeria maculans genome affected by Repeat-Induced Point mutations.</title>
        <authorList>
            <person name="Rouxel T."/>
            <person name="Grandaubert J."/>
            <person name="Hane J.K."/>
            <person name="Hoede C."/>
            <person name="van de Wouw A.P."/>
            <person name="Couloux A."/>
            <person name="Dominguez V."/>
            <person name="Anthouard V."/>
            <person name="Bally P."/>
            <person name="Bourras S."/>
            <person name="Cozijnsen A.J."/>
            <person name="Ciuffetti L.M."/>
            <person name="Degrave A."/>
            <person name="Dilmaghani A."/>
            <person name="Duret L."/>
            <person name="Fudal I."/>
            <person name="Goodwin S.B."/>
            <person name="Gout L."/>
            <person name="Glaser N."/>
            <person name="Linglin J."/>
            <person name="Kema G.H.J."/>
            <person name="Lapalu N."/>
            <person name="Lawrence C.B."/>
            <person name="May K."/>
            <person name="Meyer M."/>
            <person name="Ollivier B."/>
            <person name="Poulain J."/>
            <person name="Schoch C.L."/>
            <person name="Simon A."/>
            <person name="Spatafora J.W."/>
            <person name="Stachowiak A."/>
            <person name="Turgeon B.G."/>
            <person name="Tyler B.M."/>
            <person name="Vincent D."/>
            <person name="Weissenbach J."/>
            <person name="Amselem J."/>
            <person name="Quesneville H."/>
            <person name="Oliver R.P."/>
            <person name="Wincker P."/>
            <person name="Balesdent M.-H."/>
            <person name="Howlett B.J."/>
        </authorList>
    </citation>
    <scope>NUCLEOTIDE SEQUENCE [LARGE SCALE GENOMIC DNA]</scope>
    <source>
        <strain evidence="5">JN3 / isolate v23.1.3 / race Av1-4-5-6-7-8</strain>
    </source>
</reference>
<organism evidence="4 5">
    <name type="scientific">Leptosphaeria maculans (strain JN3 / isolate v23.1.3 / race Av1-4-5-6-7-8)</name>
    <name type="common">Blackleg fungus</name>
    <name type="synonym">Phoma lingam</name>
    <dbReference type="NCBI Taxonomy" id="985895"/>
    <lineage>
        <taxon>Eukaryota</taxon>
        <taxon>Fungi</taxon>
        <taxon>Dikarya</taxon>
        <taxon>Ascomycota</taxon>
        <taxon>Pezizomycotina</taxon>
        <taxon>Dothideomycetes</taxon>
        <taxon>Pleosporomycetidae</taxon>
        <taxon>Pleosporales</taxon>
        <taxon>Pleosporineae</taxon>
        <taxon>Leptosphaeriaceae</taxon>
        <taxon>Plenodomus</taxon>
        <taxon>Plenodomus lingam/Leptosphaeria maculans species complex</taxon>
    </lineage>
</organism>
<keyword evidence="5" id="KW-1185">Reference proteome</keyword>
<evidence type="ECO:0000313" key="5">
    <source>
        <dbReference type="Proteomes" id="UP000002668"/>
    </source>
</evidence>
<evidence type="ECO:0000256" key="2">
    <source>
        <dbReference type="SAM" id="MobiDB-lite"/>
    </source>
</evidence>
<evidence type="ECO:0000259" key="3">
    <source>
        <dbReference type="SMART" id="SM00906"/>
    </source>
</evidence>
<sequence length="569" mass="64047">MIYRNLIFAIGAKYSHLIDAPWKGDERDHLIYMTRGVHLLGLKNTVMIISGPNLQLVQATGALAFYFLVIGHVSRAWVMIGLSMRLAMALGLHLRNEDPTQNDAKREPLIQTWWCLHSIECLVSSITGRPPVIAPEDCTVSLPKMQSRTTVADVGTARPSSRRRTDHNVSSSNPSLEGEFRSGAAGQYFLHYTDITLISQRALLTLYSPRTAAQSWLYVQNKVAELLNELEKWAKVALPLASTSNTTRQSKTFRHGLLLKVSHLSTKILITRPCLCRIERRISGESNRSVSSNVKFAEICVEAARELTTLFPDRADPRFIYSDGPWWDVVHIIMQSLAVLLLDMAYRGKQGNGQEDHPHIGCVKKLIRWLRAMEVHDPVAKRAHHVIRKILSTYAPALQSQAQELLAEDQENHDGYQPHVHPPNHAPYSEQDHSRWKMSESTNETSGQTQPPAFDEARFPPAVPSPRQESEYRPYPPFPLEQTAMPMTFGGTFATGFDQGPPYVNMQGLWEDQVSAFDQSMANIDVGYPLPNQPLDPELQGYWQQPYPVGMMAGNPDITYPLDQSQAPR</sequence>
<dbReference type="InParanoid" id="E5ACY6"/>
<dbReference type="eggNOG" id="ENOG502RZ6G">
    <property type="taxonomic scope" value="Eukaryota"/>
</dbReference>
<dbReference type="VEuPathDB" id="FungiDB:LEMA_P011250.1"/>
<dbReference type="InterPro" id="IPR007219">
    <property type="entry name" value="XnlR_reg_dom"/>
</dbReference>
<dbReference type="EMBL" id="FP929139">
    <property type="protein sequence ID" value="CBY02338.1"/>
    <property type="molecule type" value="Genomic_DNA"/>
</dbReference>
<dbReference type="InterPro" id="IPR053230">
    <property type="entry name" value="Trans_reg_galc"/>
</dbReference>
<dbReference type="OMA" id="ANNIHPR"/>
<gene>
    <name evidence="4" type="ORF">LEMA_P011250.1</name>
</gene>
<protein>
    <recommendedName>
        <fullName evidence="3">Xylanolytic transcriptional activator regulatory domain-containing protein</fullName>
    </recommendedName>
</protein>
<dbReference type="AlphaFoldDB" id="E5ACY6"/>
<dbReference type="GO" id="GO:0008270">
    <property type="term" value="F:zinc ion binding"/>
    <property type="evidence" value="ECO:0007669"/>
    <property type="project" value="InterPro"/>
</dbReference>
<dbReference type="SMART" id="SM00906">
    <property type="entry name" value="Fungal_trans"/>
    <property type="match status" value="1"/>
</dbReference>